<organism evidence="2 3">
    <name type="scientific">Halobacillus faecis</name>
    <dbReference type="NCBI Taxonomy" id="360184"/>
    <lineage>
        <taxon>Bacteria</taxon>
        <taxon>Bacillati</taxon>
        <taxon>Bacillota</taxon>
        <taxon>Bacilli</taxon>
        <taxon>Bacillales</taxon>
        <taxon>Bacillaceae</taxon>
        <taxon>Halobacillus</taxon>
    </lineage>
</organism>
<comment type="caution">
    <text evidence="2">The sequence shown here is derived from an EMBL/GenBank/DDBJ whole genome shotgun (WGS) entry which is preliminary data.</text>
</comment>
<protein>
    <recommendedName>
        <fullName evidence="1">Na+-translocating membrane potential-generating system MpsC domain-containing protein</fullName>
    </recommendedName>
</protein>
<dbReference type="EMBL" id="BJYD01000026">
    <property type="protein sequence ID" value="GEN54777.1"/>
    <property type="molecule type" value="Genomic_DNA"/>
</dbReference>
<keyword evidence="3" id="KW-1185">Reference proteome</keyword>
<accession>A0A511WV20</accession>
<dbReference type="OrthoDB" id="2677857at2"/>
<name>A0A511WV20_9BACI</name>
<dbReference type="InterPro" id="IPR018745">
    <property type="entry name" value="MpsC"/>
</dbReference>
<dbReference type="Pfam" id="PF10057">
    <property type="entry name" value="MpsC"/>
    <property type="match status" value="2"/>
</dbReference>
<sequence>MDKRSIQSEMSSYIGKLLRDHFGKGPSSVFVSIEGKFLTIYLKDFLAPMERVLVGQKNDKKVEETRDLMMRELIPDIKATFRASAGIYVDNLYYDWSLSRQTGVLIGVITTDNPEDDDGLKSYEHKDAVHEEVEILSRKAEKTPASIRSFLLNDRTLLIERNGILVAIEKEMINAGYEQPLKISKRRLEKRLLNHASFETILGASVEDVFVDWDFSKDRSYMVLILKP</sequence>
<feature type="domain" description="Na+-translocating membrane potential-generating system MpsC" evidence="1">
    <location>
        <begin position="138"/>
        <end position="227"/>
    </location>
</feature>
<dbReference type="RefSeq" id="WP_146817634.1">
    <property type="nucleotide sequence ID" value="NZ_BJYD01000026.1"/>
</dbReference>
<evidence type="ECO:0000259" key="1">
    <source>
        <dbReference type="Pfam" id="PF10057"/>
    </source>
</evidence>
<evidence type="ECO:0000313" key="2">
    <source>
        <dbReference type="EMBL" id="GEN54777.1"/>
    </source>
</evidence>
<feature type="domain" description="Na+-translocating membrane potential-generating system MpsC" evidence="1">
    <location>
        <begin position="3"/>
        <end position="108"/>
    </location>
</feature>
<dbReference type="AlphaFoldDB" id="A0A511WV20"/>
<proteinExistence type="predicted"/>
<gene>
    <name evidence="2" type="ORF">HFA01_30390</name>
</gene>
<dbReference type="Proteomes" id="UP000321886">
    <property type="component" value="Unassembled WGS sequence"/>
</dbReference>
<evidence type="ECO:0000313" key="3">
    <source>
        <dbReference type="Proteomes" id="UP000321886"/>
    </source>
</evidence>
<reference evidence="2 3" key="1">
    <citation type="submission" date="2019-07" db="EMBL/GenBank/DDBJ databases">
        <title>Whole genome shotgun sequence of Halobacillus faecis NBRC 103569.</title>
        <authorList>
            <person name="Hosoyama A."/>
            <person name="Uohara A."/>
            <person name="Ohji S."/>
            <person name="Ichikawa N."/>
        </authorList>
    </citation>
    <scope>NUCLEOTIDE SEQUENCE [LARGE SCALE GENOMIC DNA]</scope>
    <source>
        <strain evidence="2 3">NBRC 103569</strain>
    </source>
</reference>